<keyword evidence="8" id="KW-0902">Two-component regulatory system</keyword>
<keyword evidence="5" id="KW-0547">Nucleotide-binding</keyword>
<keyword evidence="7" id="KW-0067">ATP-binding</keyword>
<dbReference type="PROSITE" id="PS50109">
    <property type="entry name" value="HIS_KIN"/>
    <property type="match status" value="1"/>
</dbReference>
<evidence type="ECO:0000313" key="12">
    <source>
        <dbReference type="EMBL" id="TCV03029.1"/>
    </source>
</evidence>
<feature type="transmembrane region" description="Helical" evidence="9">
    <location>
        <begin position="313"/>
        <end position="332"/>
    </location>
</feature>
<protein>
    <recommendedName>
        <fullName evidence="2">histidine kinase</fullName>
        <ecNumber evidence="2">2.7.13.3</ecNumber>
    </recommendedName>
</protein>
<evidence type="ECO:0000256" key="8">
    <source>
        <dbReference type="ARBA" id="ARBA00023012"/>
    </source>
</evidence>
<dbReference type="SUPFAM" id="SSF53850">
    <property type="entry name" value="Periplasmic binding protein-like II"/>
    <property type="match status" value="1"/>
</dbReference>
<evidence type="ECO:0000256" key="6">
    <source>
        <dbReference type="ARBA" id="ARBA00022777"/>
    </source>
</evidence>
<dbReference type="SMART" id="SM00388">
    <property type="entry name" value="HisKA"/>
    <property type="match status" value="1"/>
</dbReference>
<accession>A0A4R3VH40</accession>
<feature type="chain" id="PRO_5020201232" description="histidine kinase" evidence="10">
    <location>
        <begin position="26"/>
        <end position="598"/>
    </location>
</feature>
<organism evidence="12 13">
    <name type="scientific">Paracandidimonas soli</name>
    <dbReference type="NCBI Taxonomy" id="1917182"/>
    <lineage>
        <taxon>Bacteria</taxon>
        <taxon>Pseudomonadati</taxon>
        <taxon>Pseudomonadota</taxon>
        <taxon>Betaproteobacteria</taxon>
        <taxon>Burkholderiales</taxon>
        <taxon>Alcaligenaceae</taxon>
        <taxon>Paracandidimonas</taxon>
    </lineage>
</organism>
<dbReference type="InterPro" id="IPR005467">
    <property type="entry name" value="His_kinase_dom"/>
</dbReference>
<evidence type="ECO:0000256" key="2">
    <source>
        <dbReference type="ARBA" id="ARBA00012438"/>
    </source>
</evidence>
<dbReference type="AlphaFoldDB" id="A0A4R3VH40"/>
<evidence type="ECO:0000259" key="11">
    <source>
        <dbReference type="PROSITE" id="PS50109"/>
    </source>
</evidence>
<evidence type="ECO:0000256" key="9">
    <source>
        <dbReference type="SAM" id="Phobius"/>
    </source>
</evidence>
<keyword evidence="9" id="KW-1133">Transmembrane helix</keyword>
<dbReference type="InterPro" id="IPR004358">
    <property type="entry name" value="Sig_transdc_His_kin-like_C"/>
</dbReference>
<dbReference type="InterPro" id="IPR003661">
    <property type="entry name" value="HisK_dim/P_dom"/>
</dbReference>
<dbReference type="Gene3D" id="3.30.565.10">
    <property type="entry name" value="Histidine kinase-like ATPase, C-terminal domain"/>
    <property type="match status" value="1"/>
</dbReference>
<keyword evidence="9" id="KW-0812">Transmembrane</keyword>
<keyword evidence="10" id="KW-0732">Signal</keyword>
<dbReference type="SUPFAM" id="SSF55874">
    <property type="entry name" value="ATPase domain of HSP90 chaperone/DNA topoisomerase II/histidine kinase"/>
    <property type="match status" value="1"/>
</dbReference>
<feature type="domain" description="Histidine kinase" evidence="11">
    <location>
        <begin position="381"/>
        <end position="597"/>
    </location>
</feature>
<reference evidence="12 13" key="1">
    <citation type="submission" date="2019-03" db="EMBL/GenBank/DDBJ databases">
        <title>Genomic Encyclopedia of Type Strains, Phase IV (KMG-IV): sequencing the most valuable type-strain genomes for metagenomic binning, comparative biology and taxonomic classification.</title>
        <authorList>
            <person name="Goeker M."/>
        </authorList>
    </citation>
    <scope>NUCLEOTIDE SEQUENCE [LARGE SCALE GENOMIC DNA]</scope>
    <source>
        <strain evidence="12 13">DSM 100048</strain>
    </source>
</reference>
<comment type="caution">
    <text evidence="12">The sequence shown here is derived from an EMBL/GenBank/DDBJ whole genome shotgun (WGS) entry which is preliminary data.</text>
</comment>
<dbReference type="InterPro" id="IPR003594">
    <property type="entry name" value="HATPase_dom"/>
</dbReference>
<dbReference type="Gene3D" id="1.10.287.130">
    <property type="match status" value="1"/>
</dbReference>
<evidence type="ECO:0000313" key="13">
    <source>
        <dbReference type="Proteomes" id="UP000294692"/>
    </source>
</evidence>
<keyword evidence="4" id="KW-0808">Transferase</keyword>
<dbReference type="InterPro" id="IPR036890">
    <property type="entry name" value="HATPase_C_sf"/>
</dbReference>
<dbReference type="RefSeq" id="WP_132473073.1">
    <property type="nucleotide sequence ID" value="NZ_JBHRVM010000001.1"/>
</dbReference>
<evidence type="ECO:0000256" key="4">
    <source>
        <dbReference type="ARBA" id="ARBA00022679"/>
    </source>
</evidence>
<dbReference type="SUPFAM" id="SSF47384">
    <property type="entry name" value="Homodimeric domain of signal transducing histidine kinase"/>
    <property type="match status" value="1"/>
</dbReference>
<dbReference type="OrthoDB" id="8559580at2"/>
<dbReference type="CDD" id="cd00082">
    <property type="entry name" value="HisKA"/>
    <property type="match status" value="1"/>
</dbReference>
<dbReference type="Gene3D" id="3.40.190.10">
    <property type="entry name" value="Periplasmic binding protein-like II"/>
    <property type="match status" value="2"/>
</dbReference>
<proteinExistence type="predicted"/>
<dbReference type="PANTHER" id="PTHR43065">
    <property type="entry name" value="SENSOR HISTIDINE KINASE"/>
    <property type="match status" value="1"/>
</dbReference>
<dbReference type="SMART" id="SM00387">
    <property type="entry name" value="HATPase_c"/>
    <property type="match status" value="1"/>
</dbReference>
<evidence type="ECO:0000256" key="5">
    <source>
        <dbReference type="ARBA" id="ARBA00022741"/>
    </source>
</evidence>
<dbReference type="GO" id="GO:0000155">
    <property type="term" value="F:phosphorelay sensor kinase activity"/>
    <property type="evidence" value="ECO:0007669"/>
    <property type="project" value="InterPro"/>
</dbReference>
<dbReference type="PRINTS" id="PR00344">
    <property type="entry name" value="BCTRLSENSOR"/>
</dbReference>
<evidence type="ECO:0000256" key="1">
    <source>
        <dbReference type="ARBA" id="ARBA00000085"/>
    </source>
</evidence>
<keyword evidence="13" id="KW-1185">Reference proteome</keyword>
<evidence type="ECO:0000256" key="10">
    <source>
        <dbReference type="SAM" id="SignalP"/>
    </source>
</evidence>
<dbReference type="EC" id="2.7.13.3" evidence="2"/>
<dbReference type="EMBL" id="SMBX01000001">
    <property type="protein sequence ID" value="TCV03029.1"/>
    <property type="molecule type" value="Genomic_DNA"/>
</dbReference>
<evidence type="ECO:0000256" key="3">
    <source>
        <dbReference type="ARBA" id="ARBA00022553"/>
    </source>
</evidence>
<dbReference type="Pfam" id="PF12974">
    <property type="entry name" value="Phosphonate-bd"/>
    <property type="match status" value="1"/>
</dbReference>
<gene>
    <name evidence="12" type="ORF">EV686_101491</name>
</gene>
<dbReference type="Proteomes" id="UP000294692">
    <property type="component" value="Unassembled WGS sequence"/>
</dbReference>
<sequence>MRILQTWIPVLLISVCLAASRPAGASVPAPAAGAEAPIRIGVLAYRNAEFIQATWQPMLAHLNHTLSPRVFELLQADHATLQQAVREGTIDFVLTNPGHYVELETSLGASRIATLHHERSPTADYALGAAVIARSNRTDLQQLSDLRRKRLAATTPEGFGGYQIVWRELKELGIDPEKHLEGLVYTGLPMENVLQAIRDGKADAGIVRACVLESIPDWQAHFRVLSPRTDGNLACAVSTRLYPDWPIASLRHTDPALSRAVIVALLQMLPDREGISWSVPADYQSVHELFRDLQIGPYAYLREPSLRALAREYWPFLAIALLLLLCGIFYTVRVEHLVHKRTAALQAALKEGNAMRERMRAHQEQTHHLSRLSILGELSATLAHELNQPLAGIANYGQSLLRRMERGALTDAAVQQASTEIVAQAGTAAGILQRIRSFARKRPPQREMHKAHAVVGDTLALFRSMLSSPPDIVLDNRLPDSACIHADALQIQQILLNLLKNGLDAMQQLPEQDRRMHVGLSLENGLILIAIRDYGHGLDGIAPKQLFEPFRTTKEDGLGLGLSICEGIAEVHEGRLDASMASDGPGMIFTLALPAHEC</sequence>
<keyword evidence="9" id="KW-0472">Membrane</keyword>
<dbReference type="GO" id="GO:0005524">
    <property type="term" value="F:ATP binding"/>
    <property type="evidence" value="ECO:0007669"/>
    <property type="project" value="UniProtKB-KW"/>
</dbReference>
<evidence type="ECO:0000256" key="7">
    <source>
        <dbReference type="ARBA" id="ARBA00022840"/>
    </source>
</evidence>
<feature type="signal peptide" evidence="10">
    <location>
        <begin position="1"/>
        <end position="25"/>
    </location>
</feature>
<keyword evidence="6 12" id="KW-0418">Kinase</keyword>
<comment type="catalytic activity">
    <reaction evidence="1">
        <text>ATP + protein L-histidine = ADP + protein N-phospho-L-histidine.</text>
        <dbReference type="EC" id="2.7.13.3"/>
    </reaction>
</comment>
<dbReference type="PANTHER" id="PTHR43065:SF10">
    <property type="entry name" value="PEROXIDE STRESS-ACTIVATED HISTIDINE KINASE MAK3"/>
    <property type="match status" value="1"/>
</dbReference>
<dbReference type="Pfam" id="PF02518">
    <property type="entry name" value="HATPase_c"/>
    <property type="match status" value="1"/>
</dbReference>
<keyword evidence="3" id="KW-0597">Phosphoprotein</keyword>
<dbReference type="Pfam" id="PF00512">
    <property type="entry name" value="HisKA"/>
    <property type="match status" value="1"/>
</dbReference>
<name>A0A4R3VH40_9BURK</name>
<dbReference type="InterPro" id="IPR036097">
    <property type="entry name" value="HisK_dim/P_sf"/>
</dbReference>